<keyword evidence="9" id="KW-0418">Kinase</keyword>
<reference evidence="17" key="3">
    <citation type="submission" date="2023-12" db="EMBL/GenBank/DDBJ databases">
        <authorList>
            <person name="Sun Q."/>
            <person name="Inoue M."/>
        </authorList>
    </citation>
    <scope>NUCLEOTIDE SEQUENCE</scope>
    <source>
        <strain evidence="17">JCM 17810</strain>
    </source>
</reference>
<name>A0ABP8L013_9MICO</name>
<keyword evidence="8" id="KW-0547">Nucleotide-binding</keyword>
<organism evidence="17 18">
    <name type="scientific">Georgenia halophila</name>
    <dbReference type="NCBI Taxonomy" id="620889"/>
    <lineage>
        <taxon>Bacteria</taxon>
        <taxon>Bacillati</taxon>
        <taxon>Actinomycetota</taxon>
        <taxon>Actinomycetes</taxon>
        <taxon>Micrococcales</taxon>
        <taxon>Bogoriellaceae</taxon>
        <taxon>Georgenia</taxon>
    </lineage>
</organism>
<evidence type="ECO:0000313" key="16">
    <source>
        <dbReference type="EMBL" id="GAA4416544.1"/>
    </source>
</evidence>
<dbReference type="Pfam" id="PF18085">
    <property type="entry name" value="Mak_N_cap"/>
    <property type="match status" value="1"/>
</dbReference>
<evidence type="ECO:0000256" key="12">
    <source>
        <dbReference type="ARBA" id="ARBA00023277"/>
    </source>
</evidence>
<evidence type="ECO:0000256" key="7">
    <source>
        <dbReference type="ARBA" id="ARBA00022679"/>
    </source>
</evidence>
<dbReference type="Gene3D" id="3.90.1200.10">
    <property type="match status" value="1"/>
</dbReference>
<comment type="pathway">
    <text evidence="1">Glycan biosynthesis; glycogen biosynthesis.</text>
</comment>
<evidence type="ECO:0000256" key="9">
    <source>
        <dbReference type="ARBA" id="ARBA00022777"/>
    </source>
</evidence>
<evidence type="ECO:0000256" key="14">
    <source>
        <dbReference type="ARBA" id="ARBA00049067"/>
    </source>
</evidence>
<evidence type="ECO:0000256" key="4">
    <source>
        <dbReference type="ARBA" id="ARBA00011962"/>
    </source>
</evidence>
<comment type="subunit">
    <text evidence="3">Monomer.</text>
</comment>
<evidence type="ECO:0000313" key="17">
    <source>
        <dbReference type="EMBL" id="GAA4420120.1"/>
    </source>
</evidence>
<comment type="caution">
    <text evidence="17">The sequence shown here is derived from an EMBL/GenBank/DDBJ whole genome shotgun (WGS) entry which is preliminary data.</text>
</comment>
<dbReference type="EMBL" id="BAABGN010000004">
    <property type="protein sequence ID" value="GAA4420120.1"/>
    <property type="molecule type" value="Genomic_DNA"/>
</dbReference>
<keyword evidence="10" id="KW-0067">ATP-binding</keyword>
<sequence length="492" mass="52877">MAALDPPLAELLPRWLARQRWYTGKGSEPRLRQVGVLRVPGPSEGDLPVDGAVDPAVDSAAGGLVGIEDLLVLDESPRTPVLYQVPLAYRDAPLEGAAPEALVATAEHSDLGTLWIYDACHDPAGAAALLRALTEELELTGEGLHDGGPQDSSRAHGHRTGLLPALRVLRARVLGGEQSNTSVVIDTVDATTTAEGAVRPVILKVFRVLHAGDNPDVEVQQALALAGADRVPQPVGDLLGQWPGPDGQQVNGHLALAQEFLPGSPDAWRVTRGALERGEDPADRARALGEATAEVHTTLAVVLPTAEPDVDARGRLMTSWGARQAEALLRVPALRQRDDEIRAVFTAAVDADWPRLQRIHGDYHLGQVLDVPGRGWVLLDFEGEPLRPLAERILPDLPERDVAGMLRSYDYAAASVALAGGLDAETANAWATRAREAFLDGYTHLARSDPREQPALLRALELDKALYEVAYEASNRPDWLPVPLRGIERILA</sequence>
<accession>A0ABP8L013</accession>
<evidence type="ECO:0000256" key="5">
    <source>
        <dbReference type="ARBA" id="ARBA00013882"/>
    </source>
</evidence>
<dbReference type="SUPFAM" id="SSF56112">
    <property type="entry name" value="Protein kinase-like (PK-like)"/>
    <property type="match status" value="1"/>
</dbReference>
<feature type="domain" description="Maltokinase N-terminal cap" evidence="15">
    <location>
        <begin position="15"/>
        <end position="122"/>
    </location>
</feature>
<evidence type="ECO:0000256" key="13">
    <source>
        <dbReference type="ARBA" id="ARBA00031251"/>
    </source>
</evidence>
<dbReference type="EC" id="2.7.1.175" evidence="4"/>
<keyword evidence="6" id="KW-0321">Glycogen metabolism</keyword>
<keyword evidence="12" id="KW-0119">Carbohydrate metabolism</keyword>
<comment type="catalytic activity">
    <reaction evidence="14">
        <text>D-maltose + ATP = alpha-maltose 1-phosphate + ADP + H(+)</text>
        <dbReference type="Rhea" id="RHEA:31915"/>
        <dbReference type="ChEBI" id="CHEBI:15378"/>
        <dbReference type="ChEBI" id="CHEBI:17306"/>
        <dbReference type="ChEBI" id="CHEBI:30616"/>
        <dbReference type="ChEBI" id="CHEBI:63576"/>
        <dbReference type="ChEBI" id="CHEBI:456216"/>
        <dbReference type="EC" id="2.7.1.175"/>
    </reaction>
</comment>
<dbReference type="EMBL" id="BAABGN010000002">
    <property type="protein sequence ID" value="GAA4416544.1"/>
    <property type="molecule type" value="Genomic_DNA"/>
</dbReference>
<gene>
    <name evidence="16" type="ORF">GCM10023169_03930</name>
    <name evidence="17" type="ORF">GCM10023169_11540</name>
</gene>
<evidence type="ECO:0000256" key="3">
    <source>
        <dbReference type="ARBA" id="ARBA00011245"/>
    </source>
</evidence>
<keyword evidence="11" id="KW-0320">Glycogen biosynthesis</keyword>
<dbReference type="InterPro" id="IPR040999">
    <property type="entry name" value="Mak_N_cap"/>
</dbReference>
<evidence type="ECO:0000256" key="2">
    <source>
        <dbReference type="ARBA" id="ARBA00006219"/>
    </source>
</evidence>
<evidence type="ECO:0000256" key="11">
    <source>
        <dbReference type="ARBA" id="ARBA00023056"/>
    </source>
</evidence>
<comment type="similarity">
    <text evidence="2">Belongs to the aminoglycoside phosphotransferase family.</text>
</comment>
<evidence type="ECO:0000256" key="1">
    <source>
        <dbReference type="ARBA" id="ARBA00004964"/>
    </source>
</evidence>
<evidence type="ECO:0000259" key="15">
    <source>
        <dbReference type="Pfam" id="PF18085"/>
    </source>
</evidence>
<proteinExistence type="inferred from homology"/>
<keyword evidence="7" id="KW-0808">Transferase</keyword>
<evidence type="ECO:0000256" key="10">
    <source>
        <dbReference type="ARBA" id="ARBA00022840"/>
    </source>
</evidence>
<reference evidence="17" key="1">
    <citation type="journal article" date="2014" name="Int. J. Syst. Evol. Microbiol.">
        <title>Complete genome of a new Firmicutes species belonging to the dominant human colonic microbiota ('Ruminococcus bicirculans') reveals two chromosomes and a selective capacity to utilize plant glucans.</title>
        <authorList>
            <consortium name="NISC Comparative Sequencing Program"/>
            <person name="Wegmann U."/>
            <person name="Louis P."/>
            <person name="Goesmann A."/>
            <person name="Henrissat B."/>
            <person name="Duncan S.H."/>
            <person name="Flint H.J."/>
        </authorList>
    </citation>
    <scope>NUCLEOTIDE SEQUENCE</scope>
    <source>
        <strain evidence="17">JCM 17810</strain>
    </source>
</reference>
<dbReference type="RefSeq" id="WP_345214814.1">
    <property type="nucleotide sequence ID" value="NZ_BAABGN010000002.1"/>
</dbReference>
<evidence type="ECO:0000256" key="8">
    <source>
        <dbReference type="ARBA" id="ARBA00022741"/>
    </source>
</evidence>
<dbReference type="InterPro" id="IPR011009">
    <property type="entry name" value="Kinase-like_dom_sf"/>
</dbReference>
<reference evidence="18" key="2">
    <citation type="journal article" date="2019" name="Int. J. Syst. Evol. Microbiol.">
        <title>The Global Catalogue of Microorganisms (GCM) 10K type strain sequencing project: providing services to taxonomists for standard genome sequencing and annotation.</title>
        <authorList>
            <consortium name="The Broad Institute Genomics Platform"/>
            <consortium name="The Broad Institute Genome Sequencing Center for Infectious Disease"/>
            <person name="Wu L."/>
            <person name="Ma J."/>
        </authorList>
    </citation>
    <scope>NUCLEOTIDE SEQUENCE [LARGE SCALE GENOMIC DNA]</scope>
    <source>
        <strain evidence="18">JCM 17810</strain>
    </source>
</reference>
<evidence type="ECO:0000313" key="18">
    <source>
        <dbReference type="Proteomes" id="UP001500622"/>
    </source>
</evidence>
<protein>
    <recommendedName>
        <fullName evidence="5">Maltokinase</fullName>
        <ecNumber evidence="4">2.7.1.175</ecNumber>
    </recommendedName>
    <alternativeName>
        <fullName evidence="13">Maltose-1-phosphate synthase</fullName>
    </alternativeName>
</protein>
<dbReference type="Proteomes" id="UP001500622">
    <property type="component" value="Unassembled WGS sequence"/>
</dbReference>
<evidence type="ECO:0000256" key="6">
    <source>
        <dbReference type="ARBA" id="ARBA00022600"/>
    </source>
</evidence>
<keyword evidence="18" id="KW-1185">Reference proteome</keyword>